<dbReference type="RefSeq" id="WP_345270983.1">
    <property type="nucleotide sequence ID" value="NZ_BAABHB010000017.1"/>
</dbReference>
<name>A0ABP8KYB6_9BACT</name>
<comment type="caution">
    <text evidence="2">The sequence shown here is derived from an EMBL/GenBank/DDBJ whole genome shotgun (WGS) entry which is preliminary data.</text>
</comment>
<keyword evidence="3" id="KW-1185">Reference proteome</keyword>
<gene>
    <name evidence="2" type="ORF">GCM10023187_51960</name>
</gene>
<organism evidence="2 3">
    <name type="scientific">Nibrella viscosa</name>
    <dbReference type="NCBI Taxonomy" id="1084524"/>
    <lineage>
        <taxon>Bacteria</taxon>
        <taxon>Pseudomonadati</taxon>
        <taxon>Bacteroidota</taxon>
        <taxon>Cytophagia</taxon>
        <taxon>Cytophagales</taxon>
        <taxon>Spirosomataceae</taxon>
        <taxon>Nibrella</taxon>
    </lineage>
</organism>
<evidence type="ECO:0000313" key="2">
    <source>
        <dbReference type="EMBL" id="GAA4418494.1"/>
    </source>
</evidence>
<dbReference type="Proteomes" id="UP001500936">
    <property type="component" value="Unassembled WGS sequence"/>
</dbReference>
<keyword evidence="1" id="KW-0732">Signal</keyword>
<sequence length="303" mass="33564">MIGIKQLLIGLVVCVQAYAQTPRAADSSATAPTSVTVVRKPPTDWMKAQIKSVSDFVARYNRAVKPHTPSAIDTLTGATSPASALRALFNEDDPRLKASKKGMLSVYSRRVSLFIEETTQPAHPLPIPVRLLARVDVKVWLGNRTDTLRVYLQKRYTTDSAAYWQVVGADRLRLLPAAKKVGSPPADTVKKLFLPPNAHEVAFLPLLRGLKDDQSLLRFAADTLRPQPHEVAIEKALRSGQLLAESTMNTLVYVDTGRGWVLQLDEYVREKNNSGWLIADLFDTHTMSELPLPLRTILKPAKP</sequence>
<evidence type="ECO:0000313" key="3">
    <source>
        <dbReference type="Proteomes" id="UP001500936"/>
    </source>
</evidence>
<evidence type="ECO:0000256" key="1">
    <source>
        <dbReference type="SAM" id="SignalP"/>
    </source>
</evidence>
<dbReference type="EMBL" id="BAABHB010000017">
    <property type="protein sequence ID" value="GAA4418494.1"/>
    <property type="molecule type" value="Genomic_DNA"/>
</dbReference>
<protein>
    <submittedName>
        <fullName evidence="2">Uncharacterized protein</fullName>
    </submittedName>
</protein>
<accession>A0ABP8KYB6</accession>
<feature type="signal peptide" evidence="1">
    <location>
        <begin position="1"/>
        <end position="19"/>
    </location>
</feature>
<proteinExistence type="predicted"/>
<feature type="chain" id="PRO_5046296826" evidence="1">
    <location>
        <begin position="20"/>
        <end position="303"/>
    </location>
</feature>
<reference evidence="3" key="1">
    <citation type="journal article" date="2019" name="Int. J. Syst. Evol. Microbiol.">
        <title>The Global Catalogue of Microorganisms (GCM) 10K type strain sequencing project: providing services to taxonomists for standard genome sequencing and annotation.</title>
        <authorList>
            <consortium name="The Broad Institute Genomics Platform"/>
            <consortium name="The Broad Institute Genome Sequencing Center for Infectious Disease"/>
            <person name="Wu L."/>
            <person name="Ma J."/>
        </authorList>
    </citation>
    <scope>NUCLEOTIDE SEQUENCE [LARGE SCALE GENOMIC DNA]</scope>
    <source>
        <strain evidence="3">JCM 17925</strain>
    </source>
</reference>